<gene>
    <name evidence="2" type="ORF">BKK47_05395</name>
</gene>
<proteinExistence type="predicted"/>
<feature type="transmembrane region" description="Helical" evidence="1">
    <location>
        <begin position="53"/>
        <end position="72"/>
    </location>
</feature>
<organism evidence="2 3">
    <name type="scientific">Rodentibacter mrazii</name>
    <dbReference type="NCBI Taxonomy" id="1908257"/>
    <lineage>
        <taxon>Bacteria</taxon>
        <taxon>Pseudomonadati</taxon>
        <taxon>Pseudomonadota</taxon>
        <taxon>Gammaproteobacteria</taxon>
        <taxon>Pasteurellales</taxon>
        <taxon>Pasteurellaceae</taxon>
        <taxon>Rodentibacter</taxon>
    </lineage>
</organism>
<keyword evidence="1" id="KW-0812">Transmembrane</keyword>
<dbReference type="Proteomes" id="UP000189426">
    <property type="component" value="Unassembled WGS sequence"/>
</dbReference>
<evidence type="ECO:0000313" key="2">
    <source>
        <dbReference type="EMBL" id="OOF39970.1"/>
    </source>
</evidence>
<keyword evidence="3" id="KW-1185">Reference proteome</keyword>
<sequence length="168" mass="19571">MWDSVSKIVIHLIDKVSFTAMFLFTLTFGLLWFAIPYEMATYYLAPRILPIGIYWGFLFVCSSGVFLFVRAIDNYCYPRFKRWKAFRAWENIYATLSQEDLAIVEKLVSQDGAPLELKKDQAISLVSKGIISVKFFHPMFNSYLLTPSFRAFIFNRYQTEILKVKKGA</sequence>
<reference evidence="2 3" key="1">
    <citation type="submission" date="2016-10" db="EMBL/GenBank/DDBJ databases">
        <title>Rodentibacter gen. nov. and new species.</title>
        <authorList>
            <person name="Christensen H."/>
        </authorList>
    </citation>
    <scope>NUCLEOTIDE SEQUENCE [LARGE SCALE GENOMIC DNA]</scope>
    <source>
        <strain evidence="2 3">Ppn418</strain>
    </source>
</reference>
<dbReference type="AlphaFoldDB" id="A0A1V3IG39"/>
<keyword evidence="1" id="KW-1133">Transmembrane helix</keyword>
<protein>
    <recommendedName>
        <fullName evidence="4">Superinfection exclusion protein B</fullName>
    </recommendedName>
</protein>
<evidence type="ECO:0000256" key="1">
    <source>
        <dbReference type="SAM" id="Phobius"/>
    </source>
</evidence>
<name>A0A1V3IG39_9PAST</name>
<comment type="caution">
    <text evidence="2">The sequence shown here is derived from an EMBL/GenBank/DDBJ whole genome shotgun (WGS) entry which is preliminary data.</text>
</comment>
<evidence type="ECO:0000313" key="3">
    <source>
        <dbReference type="Proteomes" id="UP000189426"/>
    </source>
</evidence>
<dbReference type="RefSeq" id="WP_077493899.1">
    <property type="nucleotide sequence ID" value="NZ_MLHG01000029.1"/>
</dbReference>
<evidence type="ECO:0008006" key="4">
    <source>
        <dbReference type="Google" id="ProtNLM"/>
    </source>
</evidence>
<accession>A0A1V3IG39</accession>
<feature type="transmembrane region" description="Helical" evidence="1">
    <location>
        <begin position="12"/>
        <end position="33"/>
    </location>
</feature>
<dbReference type="EMBL" id="MLHG01000029">
    <property type="protein sequence ID" value="OOF39970.1"/>
    <property type="molecule type" value="Genomic_DNA"/>
</dbReference>
<keyword evidence="1" id="KW-0472">Membrane</keyword>